<protein>
    <submittedName>
        <fullName evidence="2">Uncharacterized protein</fullName>
    </submittedName>
</protein>
<dbReference type="EMBL" id="JBHUFL010000003">
    <property type="protein sequence ID" value="MFD1836406.1"/>
    <property type="molecule type" value="Genomic_DNA"/>
</dbReference>
<gene>
    <name evidence="2" type="ORF">ACFSDA_15180</name>
</gene>
<dbReference type="Proteomes" id="UP001597280">
    <property type="component" value="Unassembled WGS sequence"/>
</dbReference>
<reference evidence="3" key="1">
    <citation type="journal article" date="2019" name="Int. J. Syst. Evol. Microbiol.">
        <title>The Global Catalogue of Microorganisms (GCM) 10K type strain sequencing project: providing services to taxonomists for standard genome sequencing and annotation.</title>
        <authorList>
            <consortium name="The Broad Institute Genomics Platform"/>
            <consortium name="The Broad Institute Genome Sequencing Center for Infectious Disease"/>
            <person name="Wu L."/>
            <person name="Ma J."/>
        </authorList>
    </citation>
    <scope>NUCLEOTIDE SEQUENCE [LARGE SCALE GENOMIC DNA]</scope>
    <source>
        <strain evidence="3">JCM 11650</strain>
    </source>
</reference>
<evidence type="ECO:0000313" key="2">
    <source>
        <dbReference type="EMBL" id="MFD1836406.1"/>
    </source>
</evidence>
<keyword evidence="1" id="KW-0175">Coiled coil</keyword>
<evidence type="ECO:0000256" key="1">
    <source>
        <dbReference type="SAM" id="Coils"/>
    </source>
</evidence>
<accession>A0ABW4Q3W3</accession>
<sequence>MGYKEWRERQNARIDAMNARADARVERAKQREAEVRAEVEASKVQRAADQVDPALAWFRARAASLGEDHEDLVARAAVVGVGDAPLPKRRRGEVFLGVGALLSMDDSLPVQRSERIDGYENWRDRINIAERLHAKVAEGVPLSKGDRVMAKMAGVPLP</sequence>
<comment type="caution">
    <text evidence="2">The sequence shown here is derived from an EMBL/GenBank/DDBJ whole genome shotgun (WGS) entry which is preliminary data.</text>
</comment>
<dbReference type="RefSeq" id="WP_343905865.1">
    <property type="nucleotide sequence ID" value="NZ_BAAAIS010000003.1"/>
</dbReference>
<keyword evidence="3" id="KW-1185">Reference proteome</keyword>
<proteinExistence type="predicted"/>
<name>A0ABW4Q3W3_9MICO</name>
<evidence type="ECO:0000313" key="3">
    <source>
        <dbReference type="Proteomes" id="UP001597280"/>
    </source>
</evidence>
<organism evidence="2 3">
    <name type="scientific">Brachybacterium rhamnosum</name>
    <dbReference type="NCBI Taxonomy" id="173361"/>
    <lineage>
        <taxon>Bacteria</taxon>
        <taxon>Bacillati</taxon>
        <taxon>Actinomycetota</taxon>
        <taxon>Actinomycetes</taxon>
        <taxon>Micrococcales</taxon>
        <taxon>Dermabacteraceae</taxon>
        <taxon>Brachybacterium</taxon>
    </lineage>
</organism>
<feature type="coiled-coil region" evidence="1">
    <location>
        <begin position="18"/>
        <end position="45"/>
    </location>
</feature>